<sequence length="151" mass="17466">MAMTSKQSKDKPVKRIASDDYEVPVARFVLKGEELPERKKKTKKRRRIKSPEPDHELVQKLSPKDGIDQSTLKETDIGNESTAESREKHADEIARSLKTPAELKFEEDFAKRELEIIKQRAKQTYRQNIGRFNDQLEKLPQHFDIPKVGPG</sequence>
<evidence type="ECO:0000256" key="1">
    <source>
        <dbReference type="SAM" id="MobiDB-lite"/>
    </source>
</evidence>
<dbReference type="GO" id="GO:0005730">
    <property type="term" value="C:nucleolus"/>
    <property type="evidence" value="ECO:0007669"/>
    <property type="project" value="TreeGrafter"/>
</dbReference>
<comment type="caution">
    <text evidence="2">The sequence shown here is derived from an EMBL/GenBank/DDBJ whole genome shotgun (WGS) entry which is preliminary data.</text>
</comment>
<evidence type="ECO:0008006" key="4">
    <source>
        <dbReference type="Google" id="ProtNLM"/>
    </source>
</evidence>
<dbReference type="AlphaFoldDB" id="A0A5J4WZR3"/>
<dbReference type="OrthoDB" id="205403at2759"/>
<evidence type="ECO:0000313" key="2">
    <source>
        <dbReference type="EMBL" id="KAA6399976.1"/>
    </source>
</evidence>
<accession>A0A5J4WZR3</accession>
<organism evidence="2 3">
    <name type="scientific">Streblomastix strix</name>
    <dbReference type="NCBI Taxonomy" id="222440"/>
    <lineage>
        <taxon>Eukaryota</taxon>
        <taxon>Metamonada</taxon>
        <taxon>Preaxostyla</taxon>
        <taxon>Oxymonadida</taxon>
        <taxon>Streblomastigidae</taxon>
        <taxon>Streblomastix</taxon>
    </lineage>
</organism>
<dbReference type="Proteomes" id="UP000324800">
    <property type="component" value="Unassembled WGS sequence"/>
</dbReference>
<proteinExistence type="predicted"/>
<evidence type="ECO:0000313" key="3">
    <source>
        <dbReference type="Proteomes" id="UP000324800"/>
    </source>
</evidence>
<feature type="compositionally biased region" description="Basic and acidic residues" evidence="1">
    <location>
        <begin position="49"/>
        <end position="76"/>
    </location>
</feature>
<protein>
    <recommendedName>
        <fullName evidence="4">DUF1754-domain-containing protein</fullName>
    </recommendedName>
</protein>
<name>A0A5J4WZR3_9EUKA</name>
<dbReference type="EMBL" id="SNRW01000644">
    <property type="protein sequence ID" value="KAA6399976.1"/>
    <property type="molecule type" value="Genomic_DNA"/>
</dbReference>
<gene>
    <name evidence="2" type="ORF">EZS28_004501</name>
</gene>
<feature type="compositionally biased region" description="Basic residues" evidence="1">
    <location>
        <begin position="38"/>
        <end position="48"/>
    </location>
</feature>
<reference evidence="2 3" key="1">
    <citation type="submission" date="2019-03" db="EMBL/GenBank/DDBJ databases">
        <title>Single cell metagenomics reveals metabolic interactions within the superorganism composed of flagellate Streblomastix strix and complex community of Bacteroidetes bacteria on its surface.</title>
        <authorList>
            <person name="Treitli S.C."/>
            <person name="Kolisko M."/>
            <person name="Husnik F."/>
            <person name="Keeling P."/>
            <person name="Hampl V."/>
        </authorList>
    </citation>
    <scope>NUCLEOTIDE SEQUENCE [LARGE SCALE GENOMIC DNA]</scope>
    <source>
        <strain evidence="2">ST1C</strain>
    </source>
</reference>
<dbReference type="PANTHER" id="PTHR13282:SF6">
    <property type="entry name" value="PROTEIN FAM32A"/>
    <property type="match status" value="1"/>
</dbReference>
<feature type="region of interest" description="Disordered" evidence="1">
    <location>
        <begin position="32"/>
        <end position="89"/>
    </location>
</feature>
<dbReference type="PANTHER" id="PTHR13282">
    <property type="entry name" value="PROTEIN FAM32A"/>
    <property type="match status" value="1"/>
</dbReference>
<dbReference type="InterPro" id="IPR013865">
    <property type="entry name" value="FAM32A"/>
</dbReference>